<dbReference type="EMBL" id="UFZQ01000001">
    <property type="protein sequence ID" value="STE83774.1"/>
    <property type="molecule type" value="Genomic_DNA"/>
</dbReference>
<evidence type="ECO:0000256" key="1">
    <source>
        <dbReference type="SAM" id="Phobius"/>
    </source>
</evidence>
<organism evidence="2 3">
    <name type="scientific">Escherichia coli</name>
    <dbReference type="NCBI Taxonomy" id="562"/>
    <lineage>
        <taxon>Bacteria</taxon>
        <taxon>Pseudomonadati</taxon>
        <taxon>Pseudomonadota</taxon>
        <taxon>Gammaproteobacteria</taxon>
        <taxon>Enterobacterales</taxon>
        <taxon>Enterobacteriaceae</taxon>
        <taxon>Escherichia</taxon>
    </lineage>
</organism>
<accession>A0A376KLZ2</accession>
<dbReference type="GO" id="GO:0016740">
    <property type="term" value="F:transferase activity"/>
    <property type="evidence" value="ECO:0007669"/>
    <property type="project" value="UniProtKB-KW"/>
</dbReference>
<feature type="transmembrane region" description="Helical" evidence="1">
    <location>
        <begin position="20"/>
        <end position="43"/>
    </location>
</feature>
<keyword evidence="2" id="KW-0808">Transferase</keyword>
<evidence type="ECO:0000313" key="2">
    <source>
        <dbReference type="EMBL" id="STE83774.1"/>
    </source>
</evidence>
<dbReference type="EC" id="2.7.1.-" evidence="2"/>
<dbReference type="Proteomes" id="UP000255460">
    <property type="component" value="Unassembled WGS sequence"/>
</dbReference>
<name>A0A376KLZ2_ECOLX</name>
<protein>
    <submittedName>
        <fullName evidence="2">Mannitol-specific cryptic PTS system EIICB component</fullName>
        <ecNumber evidence="2">2.7.1.-</ecNumber>
    </submittedName>
</protein>
<keyword evidence="1" id="KW-0812">Transmembrane</keyword>
<proteinExistence type="predicted"/>
<reference evidence="2 3" key="1">
    <citation type="submission" date="2018-06" db="EMBL/GenBank/DDBJ databases">
        <authorList>
            <consortium name="Pathogen Informatics"/>
            <person name="Doyle S."/>
        </authorList>
    </citation>
    <scope>NUCLEOTIDE SEQUENCE [LARGE SCALE GENOMIC DNA]</scope>
    <source>
        <strain evidence="2 3">NCTC10418</strain>
    </source>
</reference>
<sequence length="78" mass="8044">MAGPSPGSIFAYLALTPKGSFLATIAGVTVGTLVSFAITSLILKMEKTVETESEDEFAQSANAVKAMKQEGAFSLSQG</sequence>
<keyword evidence="1" id="KW-0472">Membrane</keyword>
<keyword evidence="1" id="KW-1133">Transmembrane helix</keyword>
<dbReference type="AlphaFoldDB" id="A0A376KLZ2"/>
<gene>
    <name evidence="2" type="primary">cmtA_3</name>
    <name evidence="2" type="ORF">NCTC10418_01435</name>
</gene>
<evidence type="ECO:0000313" key="3">
    <source>
        <dbReference type="Proteomes" id="UP000255460"/>
    </source>
</evidence>